<keyword evidence="1" id="KW-1133">Transmembrane helix</keyword>
<dbReference type="AlphaFoldDB" id="A0A0N4X6M9"/>
<keyword evidence="1" id="KW-0472">Membrane</keyword>
<reference evidence="4" key="1">
    <citation type="submission" date="2017-02" db="UniProtKB">
        <authorList>
            <consortium name="WormBaseParasite"/>
        </authorList>
    </citation>
    <scope>IDENTIFICATION</scope>
</reference>
<evidence type="ECO:0000313" key="4">
    <source>
        <dbReference type="WBParaSite" id="HPLM_0002002101-mRNA-1"/>
    </source>
</evidence>
<gene>
    <name evidence="2" type="ORF">HPLM_LOCUS20013</name>
</gene>
<keyword evidence="1" id="KW-0812">Transmembrane</keyword>
<reference evidence="2 3" key="2">
    <citation type="submission" date="2018-11" db="EMBL/GenBank/DDBJ databases">
        <authorList>
            <consortium name="Pathogen Informatics"/>
        </authorList>
    </citation>
    <scope>NUCLEOTIDE SEQUENCE [LARGE SCALE GENOMIC DNA]</scope>
    <source>
        <strain evidence="2 3">MHpl1</strain>
    </source>
</reference>
<organism evidence="4">
    <name type="scientific">Haemonchus placei</name>
    <name type="common">Barber's pole worm</name>
    <dbReference type="NCBI Taxonomy" id="6290"/>
    <lineage>
        <taxon>Eukaryota</taxon>
        <taxon>Metazoa</taxon>
        <taxon>Ecdysozoa</taxon>
        <taxon>Nematoda</taxon>
        <taxon>Chromadorea</taxon>
        <taxon>Rhabditida</taxon>
        <taxon>Rhabditina</taxon>
        <taxon>Rhabditomorpha</taxon>
        <taxon>Strongyloidea</taxon>
        <taxon>Trichostrongylidae</taxon>
        <taxon>Haemonchus</taxon>
    </lineage>
</organism>
<feature type="transmembrane region" description="Helical" evidence="1">
    <location>
        <begin position="375"/>
        <end position="399"/>
    </location>
</feature>
<protein>
    <submittedName>
        <fullName evidence="4">Cysteine-rich membrane protein 2</fullName>
    </submittedName>
</protein>
<dbReference type="Proteomes" id="UP000268014">
    <property type="component" value="Unassembled WGS sequence"/>
</dbReference>
<accession>A0A0N4X6M9</accession>
<keyword evidence="3" id="KW-1185">Reference proteome</keyword>
<evidence type="ECO:0000256" key="1">
    <source>
        <dbReference type="SAM" id="Phobius"/>
    </source>
</evidence>
<evidence type="ECO:0000313" key="3">
    <source>
        <dbReference type="Proteomes" id="UP000268014"/>
    </source>
</evidence>
<dbReference type="WBParaSite" id="HPLM_0002002101-mRNA-1">
    <property type="protein sequence ID" value="HPLM_0002002101-mRNA-1"/>
    <property type="gene ID" value="HPLM_0002002101"/>
</dbReference>
<feature type="transmembrane region" description="Helical" evidence="1">
    <location>
        <begin position="405"/>
        <end position="428"/>
    </location>
</feature>
<evidence type="ECO:0000313" key="2">
    <source>
        <dbReference type="EMBL" id="VDO80895.1"/>
    </source>
</evidence>
<proteinExistence type="predicted"/>
<dbReference type="OrthoDB" id="10415429at2759"/>
<name>A0A0N4X6M9_HAEPC</name>
<sequence length="445" mass="48293">MNNAVPPIKDERQNLAHSETPTCRLACSFSLLCCLYAQGICAHLEMESRNRLFRTCAPLAYSPAKRAASPTTVTANNHALTSVEQLKLPAALACSRVKRAASPAIAIDPVPTCAEKFTFGSCNCQQTCAVPCGIQTQQVQQVETVPPVKPISCNSCLQTCQAGCKPYETCNCQQSCANVCQGNYVVPQPVAPMPLQPAPIPTVPAVPQFPTLYQPQFILTPCQKQCIRECGTFCGTSRMCLDSCQTACGAQCSQVQFNTCQNSCQNQCGGVCSSRPCMNSCNAQCRSSCSTCTRTPCVDTVPTTQQSTCMHICQRYCMNSCQSIPWLEPCQQRCQDICSQACDVVQQIVKSVYSIEVAPNAAEVKAESKKGNLHIILMFLFFLVAVAFLSMLIGFWILLFHLYSMAYVMPLILLTFAGYLLLFGNLGVACLNPKSAVKDIASTTV</sequence>
<dbReference type="EMBL" id="UZAF01021778">
    <property type="protein sequence ID" value="VDO80895.1"/>
    <property type="molecule type" value="Genomic_DNA"/>
</dbReference>